<dbReference type="STRING" id="1365484.W6Q510"/>
<proteinExistence type="predicted"/>
<evidence type="ECO:0000313" key="3">
    <source>
        <dbReference type="Proteomes" id="UP000030686"/>
    </source>
</evidence>
<dbReference type="SUPFAM" id="SSF52047">
    <property type="entry name" value="RNI-like"/>
    <property type="match status" value="1"/>
</dbReference>
<gene>
    <name evidence="2" type="ORF">PROQFM164_S02g001580</name>
</gene>
<protein>
    <submittedName>
        <fullName evidence="2">Genomic scaffold, ProqFM164S02</fullName>
    </submittedName>
</protein>
<name>W6Q510_PENRF</name>
<dbReference type="InterPro" id="IPR032675">
    <property type="entry name" value="LRR_dom_sf"/>
</dbReference>
<sequence>MPSKQSSRTRFARNISFVKHLLLAPETPALDEAANPTRLASFEKPRMLRHRQSTELLLRPQGRGFQSLIIPYEIIDQDWSSISDVLLSPTVEYLAIDNIYCKNLMAHSNALLDNKFANVMALTIYKSDFDQTVNELCVLLKHCNLHFFQFEEPRGLNNPVQSSLGEVLPYLQYQKSLETLALRTTFCDPSQASISLAQNPWPDLKVLHLRRGHENWLEYLPRFEKLQIICLHHISPAHNGQAIRMISKCRHLQIVDVTFEALADAEALLKIARGCPLLRKFEVYDKSARMGDQNLSQPQFLGLLRALPNVELLTLGLRYRMNGAMLPDLAHYCPRLVSLNLPEARLFLSLLLMHQARPLSNLKIMCLRSVWFDQPRVLMQSDQMQDFVTEWRRVFPKLQTLPCTADIYCMGLYTGDENMYGSLPEDNDVHDESDELPDELDDMTDESHDMTDESNDMTDESNDISSPDFVAEDPQTNTSTADSADDRWYDLDEFGTDCFIFRIKLWRALGFGESNLNHEGFGHMWQTDVEIEVVGWPVMPLEAFSYPEPYSTRS</sequence>
<evidence type="ECO:0000256" key="1">
    <source>
        <dbReference type="SAM" id="MobiDB-lite"/>
    </source>
</evidence>
<dbReference type="EMBL" id="HG792016">
    <property type="protein sequence ID" value="CDM31430.1"/>
    <property type="molecule type" value="Genomic_DNA"/>
</dbReference>
<feature type="region of interest" description="Disordered" evidence="1">
    <location>
        <begin position="421"/>
        <end position="483"/>
    </location>
</feature>
<reference evidence="2" key="1">
    <citation type="journal article" date="2014" name="Nat. Commun.">
        <title>Multiple recent horizontal transfers of a large genomic region in cheese making fungi.</title>
        <authorList>
            <person name="Cheeseman K."/>
            <person name="Ropars J."/>
            <person name="Renault P."/>
            <person name="Dupont J."/>
            <person name="Gouzy J."/>
            <person name="Branca A."/>
            <person name="Abraham A.L."/>
            <person name="Ceppi M."/>
            <person name="Conseiller E."/>
            <person name="Debuchy R."/>
            <person name="Malagnac F."/>
            <person name="Goarin A."/>
            <person name="Silar P."/>
            <person name="Lacoste S."/>
            <person name="Sallet E."/>
            <person name="Bensimon A."/>
            <person name="Giraud T."/>
            <person name="Brygoo Y."/>
        </authorList>
    </citation>
    <scope>NUCLEOTIDE SEQUENCE [LARGE SCALE GENOMIC DNA]</scope>
    <source>
        <strain evidence="2">FM164</strain>
    </source>
</reference>
<dbReference type="Gene3D" id="3.80.10.10">
    <property type="entry name" value="Ribonuclease Inhibitor"/>
    <property type="match status" value="1"/>
</dbReference>
<dbReference type="OrthoDB" id="5426109at2759"/>
<feature type="compositionally biased region" description="Acidic residues" evidence="1">
    <location>
        <begin position="452"/>
        <end position="462"/>
    </location>
</feature>
<dbReference type="AlphaFoldDB" id="W6Q510"/>
<dbReference type="OMA" id="HHISPAH"/>
<keyword evidence="3" id="KW-1185">Reference proteome</keyword>
<dbReference type="Proteomes" id="UP000030686">
    <property type="component" value="Unassembled WGS sequence"/>
</dbReference>
<evidence type="ECO:0000313" key="2">
    <source>
        <dbReference type="EMBL" id="CDM31430.1"/>
    </source>
</evidence>
<organism evidence="2 3">
    <name type="scientific">Penicillium roqueforti (strain FM164)</name>
    <dbReference type="NCBI Taxonomy" id="1365484"/>
    <lineage>
        <taxon>Eukaryota</taxon>
        <taxon>Fungi</taxon>
        <taxon>Dikarya</taxon>
        <taxon>Ascomycota</taxon>
        <taxon>Pezizomycotina</taxon>
        <taxon>Eurotiomycetes</taxon>
        <taxon>Eurotiomycetidae</taxon>
        <taxon>Eurotiales</taxon>
        <taxon>Aspergillaceae</taxon>
        <taxon>Penicillium</taxon>
    </lineage>
</organism>
<accession>W6Q510</accession>
<feature type="compositionally biased region" description="Acidic residues" evidence="1">
    <location>
        <begin position="425"/>
        <end position="444"/>
    </location>
</feature>